<evidence type="ECO:0000259" key="1">
    <source>
        <dbReference type="PROSITE" id="PS50011"/>
    </source>
</evidence>
<sequence>MNFSESLPPQYKIIQELRTPQGSHGVSTFLAEDDRNGEQVVVKIRPKLSFPNEEACINFLKYQTEIQHLKSPFIVAYDEIIPNDNSIILIRKYVNGTPLSSLRPDEINSIDKNILFALWKIVVRSIAHLHINKISPTFLKLSNIFITHGINNNNVCKHPVATNNSADNVQNSPLARGTNHFSGTNIDNFVKSHGENSLHNKSSNGGMMNASSAQDINIGSFLSSCSSNSSTDSYQSNNIKKTQEAQKNQNNGNFVIENVRPAAIRNSGSYSHSMGLILTDLENPPPNLYLVHTHYEAYNIGLASPELFDQGKSNSENKPSESSDVWSLGVLLLYMMTGSFPWSTRNRYQLVQSITSCKFDPAMKVPHEIRTIIKRTVNLDASTRATARQLIAIAPEKPRAKANLNKRVVAQPSLTKHGQPLRTVKTKDLLKIQPRISQSLVLRPENKSGSSERMKMPANLLTFITEE</sequence>
<name>A0A1J4K6Z8_9EUKA</name>
<dbReference type="GO" id="GO:0004674">
    <property type="term" value="F:protein serine/threonine kinase activity"/>
    <property type="evidence" value="ECO:0007669"/>
    <property type="project" value="TreeGrafter"/>
</dbReference>
<dbReference type="EMBL" id="MLAK01000718">
    <property type="protein sequence ID" value="OHT06672.1"/>
    <property type="molecule type" value="Genomic_DNA"/>
</dbReference>
<keyword evidence="3" id="KW-1185">Reference proteome</keyword>
<protein>
    <recommendedName>
        <fullName evidence="1">Protein kinase domain-containing protein</fullName>
    </recommendedName>
</protein>
<dbReference type="PANTHER" id="PTHR24361">
    <property type="entry name" value="MITOGEN-ACTIVATED KINASE KINASE KINASE"/>
    <property type="match status" value="1"/>
</dbReference>
<dbReference type="Pfam" id="PF00069">
    <property type="entry name" value="Pkinase"/>
    <property type="match status" value="2"/>
</dbReference>
<evidence type="ECO:0000313" key="2">
    <source>
        <dbReference type="EMBL" id="OHT06672.1"/>
    </source>
</evidence>
<dbReference type="GO" id="GO:0005524">
    <property type="term" value="F:ATP binding"/>
    <property type="evidence" value="ECO:0007669"/>
    <property type="project" value="InterPro"/>
</dbReference>
<reference evidence="2" key="1">
    <citation type="submission" date="2016-10" db="EMBL/GenBank/DDBJ databases">
        <authorList>
            <person name="Benchimol M."/>
            <person name="Almeida L.G."/>
            <person name="Vasconcelos A.T."/>
            <person name="Perreira-Neves A."/>
            <person name="Rosa I.A."/>
            <person name="Tasca T."/>
            <person name="Bogo M.R."/>
            <person name="de Souza W."/>
        </authorList>
    </citation>
    <scope>NUCLEOTIDE SEQUENCE [LARGE SCALE GENOMIC DNA]</scope>
    <source>
        <strain evidence="2">K</strain>
    </source>
</reference>
<dbReference type="RefSeq" id="XP_068359808.1">
    <property type="nucleotide sequence ID" value="XM_068504210.1"/>
</dbReference>
<dbReference type="GO" id="GO:0005737">
    <property type="term" value="C:cytoplasm"/>
    <property type="evidence" value="ECO:0007669"/>
    <property type="project" value="TreeGrafter"/>
</dbReference>
<dbReference type="VEuPathDB" id="TrichDB:TRFO_25204"/>
<dbReference type="InterPro" id="IPR011009">
    <property type="entry name" value="Kinase-like_dom_sf"/>
</dbReference>
<dbReference type="AlphaFoldDB" id="A0A1J4K6Z8"/>
<dbReference type="GeneID" id="94838914"/>
<proteinExistence type="predicted"/>
<comment type="caution">
    <text evidence="2">The sequence shown here is derived from an EMBL/GenBank/DDBJ whole genome shotgun (WGS) entry which is preliminary data.</text>
</comment>
<dbReference type="SMART" id="SM00220">
    <property type="entry name" value="S_TKc"/>
    <property type="match status" value="1"/>
</dbReference>
<dbReference type="Proteomes" id="UP000179807">
    <property type="component" value="Unassembled WGS sequence"/>
</dbReference>
<accession>A0A1J4K6Z8</accession>
<dbReference type="SUPFAM" id="SSF56112">
    <property type="entry name" value="Protein kinase-like (PK-like)"/>
    <property type="match status" value="1"/>
</dbReference>
<feature type="domain" description="Protein kinase" evidence="1">
    <location>
        <begin position="13"/>
        <end position="400"/>
    </location>
</feature>
<dbReference type="InterPro" id="IPR053235">
    <property type="entry name" value="Ser_Thr_kinase"/>
</dbReference>
<organism evidence="2 3">
    <name type="scientific">Tritrichomonas foetus</name>
    <dbReference type="NCBI Taxonomy" id="1144522"/>
    <lineage>
        <taxon>Eukaryota</taxon>
        <taxon>Metamonada</taxon>
        <taxon>Parabasalia</taxon>
        <taxon>Tritrichomonadida</taxon>
        <taxon>Tritrichomonadidae</taxon>
        <taxon>Tritrichomonas</taxon>
    </lineage>
</organism>
<dbReference type="Gene3D" id="1.10.510.10">
    <property type="entry name" value="Transferase(Phosphotransferase) domain 1"/>
    <property type="match status" value="2"/>
</dbReference>
<dbReference type="Gene3D" id="3.30.200.20">
    <property type="entry name" value="Phosphorylase Kinase, domain 1"/>
    <property type="match status" value="1"/>
</dbReference>
<gene>
    <name evidence="2" type="ORF">TRFO_25204</name>
</gene>
<dbReference type="PROSITE" id="PS50011">
    <property type="entry name" value="PROTEIN_KINASE_DOM"/>
    <property type="match status" value="1"/>
</dbReference>
<dbReference type="InterPro" id="IPR000719">
    <property type="entry name" value="Prot_kinase_dom"/>
</dbReference>
<evidence type="ECO:0000313" key="3">
    <source>
        <dbReference type="Proteomes" id="UP000179807"/>
    </source>
</evidence>